<protein>
    <submittedName>
        <fullName evidence="2">Uncharacterized protein</fullName>
    </submittedName>
</protein>
<dbReference type="Proteomes" id="UP001501265">
    <property type="component" value="Unassembled WGS sequence"/>
</dbReference>
<keyword evidence="1" id="KW-0732">Signal</keyword>
<evidence type="ECO:0000256" key="1">
    <source>
        <dbReference type="SAM" id="SignalP"/>
    </source>
</evidence>
<keyword evidence="3" id="KW-1185">Reference proteome</keyword>
<evidence type="ECO:0000313" key="2">
    <source>
        <dbReference type="EMBL" id="GAA4791598.1"/>
    </source>
</evidence>
<dbReference type="Gene3D" id="2.60.20.10">
    <property type="entry name" value="Crystallins"/>
    <property type="match status" value="1"/>
</dbReference>
<name>A0ABP9B7H3_9ACTN</name>
<dbReference type="EMBL" id="BAABIG010000017">
    <property type="protein sequence ID" value="GAA4791598.1"/>
    <property type="molecule type" value="Genomic_DNA"/>
</dbReference>
<comment type="caution">
    <text evidence="2">The sequence shown here is derived from an EMBL/GenBank/DDBJ whole genome shotgun (WGS) entry which is preliminary data.</text>
</comment>
<gene>
    <name evidence="2" type="ORF">GCM10023220_16390</name>
</gene>
<feature type="signal peptide" evidence="1">
    <location>
        <begin position="1"/>
        <end position="30"/>
    </location>
</feature>
<feature type="chain" id="PRO_5046182797" evidence="1">
    <location>
        <begin position="31"/>
        <end position="171"/>
    </location>
</feature>
<proteinExistence type="predicted"/>
<sequence length="171" mass="18539">MRTRRAVTKIGMTFCLTVATSLWAAGAAEAAPPGSAGLTASNQHCSAVLDGSAPRCFATLEQADEYAGAASVWVARFYDWVNYNSAGATHDVYVSRDCTATLGDKDFRFASMPSGWNDRVSSVSTETGAHCDVWFSSNINYQGECGDQWIHKHWDLTQVGCFDRASSFELS</sequence>
<accession>A0ABP9B7H3</accession>
<reference evidence="3" key="1">
    <citation type="journal article" date="2019" name="Int. J. Syst. Evol. Microbiol.">
        <title>The Global Catalogue of Microorganisms (GCM) 10K type strain sequencing project: providing services to taxonomists for standard genome sequencing and annotation.</title>
        <authorList>
            <consortium name="The Broad Institute Genomics Platform"/>
            <consortium name="The Broad Institute Genome Sequencing Center for Infectious Disease"/>
            <person name="Wu L."/>
            <person name="Ma J."/>
        </authorList>
    </citation>
    <scope>NUCLEOTIDE SEQUENCE [LARGE SCALE GENOMIC DNA]</scope>
    <source>
        <strain evidence="3">JCM 18081</strain>
    </source>
</reference>
<evidence type="ECO:0000313" key="3">
    <source>
        <dbReference type="Proteomes" id="UP001501265"/>
    </source>
</evidence>
<organism evidence="2 3">
    <name type="scientific">Streptomyces ziwulingensis</name>
    <dbReference type="NCBI Taxonomy" id="1045501"/>
    <lineage>
        <taxon>Bacteria</taxon>
        <taxon>Bacillati</taxon>
        <taxon>Actinomycetota</taxon>
        <taxon>Actinomycetes</taxon>
        <taxon>Kitasatosporales</taxon>
        <taxon>Streptomycetaceae</taxon>
        <taxon>Streptomyces</taxon>
    </lineage>
</organism>